<dbReference type="Gene3D" id="3.30.40.10">
    <property type="entry name" value="Zinc/RING finger domain, C3HC4 (zinc finger)"/>
    <property type="match status" value="1"/>
</dbReference>
<dbReference type="GO" id="GO:0061630">
    <property type="term" value="F:ubiquitin protein ligase activity"/>
    <property type="evidence" value="ECO:0007669"/>
    <property type="project" value="TreeGrafter"/>
</dbReference>
<dbReference type="GO" id="GO:0005634">
    <property type="term" value="C:nucleus"/>
    <property type="evidence" value="ECO:0007669"/>
    <property type="project" value="TreeGrafter"/>
</dbReference>
<dbReference type="GO" id="GO:0008270">
    <property type="term" value="F:zinc ion binding"/>
    <property type="evidence" value="ECO:0007669"/>
    <property type="project" value="UniProtKB-KW"/>
</dbReference>
<dbReference type="SMART" id="SM00184">
    <property type="entry name" value="RING"/>
    <property type="match status" value="1"/>
</dbReference>
<dbReference type="GO" id="GO:0006511">
    <property type="term" value="P:ubiquitin-dependent protein catabolic process"/>
    <property type="evidence" value="ECO:0007669"/>
    <property type="project" value="TreeGrafter"/>
</dbReference>
<protein>
    <recommendedName>
        <fullName evidence="4">RING-type domain-containing protein</fullName>
    </recommendedName>
</protein>
<dbReference type="InterPro" id="IPR051834">
    <property type="entry name" value="RING_finger_E3_ligase"/>
</dbReference>
<evidence type="ECO:0000256" key="1">
    <source>
        <dbReference type="ARBA" id="ARBA00022723"/>
    </source>
</evidence>
<dbReference type="EMBL" id="MN739938">
    <property type="protein sequence ID" value="QHT78810.1"/>
    <property type="molecule type" value="Genomic_DNA"/>
</dbReference>
<keyword evidence="2" id="KW-0863">Zinc-finger</keyword>
<accession>A0A6C0HEK8</accession>
<name>A0A6C0HEK8_9ZZZZ</name>
<dbReference type="AlphaFoldDB" id="A0A6C0HEK8"/>
<keyword evidence="3" id="KW-0862">Zinc</keyword>
<evidence type="ECO:0000259" key="4">
    <source>
        <dbReference type="PROSITE" id="PS50089"/>
    </source>
</evidence>
<reference evidence="5" key="1">
    <citation type="journal article" date="2020" name="Nature">
        <title>Giant virus diversity and host interactions through global metagenomics.</title>
        <authorList>
            <person name="Schulz F."/>
            <person name="Roux S."/>
            <person name="Paez-Espino D."/>
            <person name="Jungbluth S."/>
            <person name="Walsh D.A."/>
            <person name="Denef V.J."/>
            <person name="McMahon K.D."/>
            <person name="Konstantinidis K.T."/>
            <person name="Eloe-Fadrosh E.A."/>
            <person name="Kyrpides N.C."/>
            <person name="Woyke T."/>
        </authorList>
    </citation>
    <scope>NUCLEOTIDE SEQUENCE</scope>
    <source>
        <strain evidence="5">GVMAG-M-3300023179-92</strain>
    </source>
</reference>
<evidence type="ECO:0000256" key="2">
    <source>
        <dbReference type="ARBA" id="ARBA00022771"/>
    </source>
</evidence>
<dbReference type="InterPro" id="IPR001841">
    <property type="entry name" value="Znf_RING"/>
</dbReference>
<dbReference type="PANTHER" id="PTHR45931">
    <property type="entry name" value="SI:CH211-59O9.10"/>
    <property type="match status" value="1"/>
</dbReference>
<dbReference type="PROSITE" id="PS50089">
    <property type="entry name" value="ZF_RING_2"/>
    <property type="match status" value="1"/>
</dbReference>
<dbReference type="SUPFAM" id="SSF57850">
    <property type="entry name" value="RING/U-box"/>
    <property type="match status" value="1"/>
</dbReference>
<proteinExistence type="predicted"/>
<organism evidence="5">
    <name type="scientific">viral metagenome</name>
    <dbReference type="NCBI Taxonomy" id="1070528"/>
    <lineage>
        <taxon>unclassified sequences</taxon>
        <taxon>metagenomes</taxon>
        <taxon>organismal metagenomes</taxon>
    </lineage>
</organism>
<feature type="domain" description="RING-type" evidence="4">
    <location>
        <begin position="258"/>
        <end position="308"/>
    </location>
</feature>
<sequence length="316" mass="37684">MNRRQHHRMFFQNFPNFQDSFNVLLNFLNNTELNEDQLRPQAEQIARSMLTNMNRMDQDDLLLFRDGLYTTFLNPISFVSPRNGLSAFSNPENMLVAKRYEDHQYNKAKEYFINNIKKDKTQDYVSRSLLNIILDLYTDNEDDEYPVLEEIVDKVYEYRCNCVYFLNELDIKNMLKDYISIKGDLPRCREYSYLIEYHIINKTIPSEQELEDFMIRAMEFIFNPEEFHQKDKVHVPALGVDKLPVKNYCKDICKSTTCSLCQDDFLDEQQIITLLPCKHEFHYNDKECLGNASIKNWLSNNNFCPLCKRKVEVKEN</sequence>
<dbReference type="PANTHER" id="PTHR45931:SF3">
    <property type="entry name" value="RING ZINC FINGER-CONTAINING PROTEIN"/>
    <property type="match status" value="1"/>
</dbReference>
<keyword evidence="1" id="KW-0479">Metal-binding</keyword>
<evidence type="ECO:0000313" key="5">
    <source>
        <dbReference type="EMBL" id="QHT78810.1"/>
    </source>
</evidence>
<evidence type="ECO:0000256" key="3">
    <source>
        <dbReference type="ARBA" id="ARBA00022833"/>
    </source>
</evidence>
<dbReference type="InterPro" id="IPR013083">
    <property type="entry name" value="Znf_RING/FYVE/PHD"/>
</dbReference>
<dbReference type="Pfam" id="PF13639">
    <property type="entry name" value="zf-RING_2"/>
    <property type="match status" value="1"/>
</dbReference>